<gene>
    <name evidence="2" type="ORF">APUU_30842A</name>
</gene>
<evidence type="ECO:0000256" key="1">
    <source>
        <dbReference type="SAM" id="SignalP"/>
    </source>
</evidence>
<dbReference type="OrthoDB" id="4479118at2759"/>
<proteinExistence type="predicted"/>
<dbReference type="EMBL" id="AP024445">
    <property type="protein sequence ID" value="BCS22617.1"/>
    <property type="molecule type" value="Genomic_DNA"/>
</dbReference>
<accession>A0A7R8ALD3</accession>
<dbReference type="GeneID" id="64972622"/>
<feature type="signal peptide" evidence="1">
    <location>
        <begin position="1"/>
        <end position="19"/>
    </location>
</feature>
<sequence length="133" mass="14073">MVSIKSALVTLAMSTTALAGVRCRTSDYEATKDELQQCIDELHGRGTELCTVPAGYLNKGFVHIGDAMITGMHNGDSTDEDESSWCGHIADAAQDALDECGEGKDTASGAKEAYGNGNILVSLIFRDKDGPDE</sequence>
<reference evidence="2" key="2">
    <citation type="submission" date="2021-02" db="EMBL/GenBank/DDBJ databases">
        <title>Aspergillus puulaauensis MK2 genome sequence.</title>
        <authorList>
            <person name="Futagami T."/>
            <person name="Mori K."/>
            <person name="Kadooka C."/>
            <person name="Tanaka T."/>
        </authorList>
    </citation>
    <scope>NUCLEOTIDE SEQUENCE</scope>
    <source>
        <strain evidence="2">MK2</strain>
    </source>
</reference>
<protein>
    <submittedName>
        <fullName evidence="2">Uncharacterized protein</fullName>
    </submittedName>
</protein>
<dbReference type="AlphaFoldDB" id="A0A7R8ALD3"/>
<keyword evidence="1" id="KW-0732">Signal</keyword>
<name>A0A7R8ALD3_9EURO</name>
<reference evidence="2" key="1">
    <citation type="submission" date="2021-01" db="EMBL/GenBank/DDBJ databases">
        <authorList>
            <consortium name="Aspergillus puulaauensis MK2 genome sequencing consortium"/>
            <person name="Kazuki M."/>
            <person name="Futagami T."/>
        </authorList>
    </citation>
    <scope>NUCLEOTIDE SEQUENCE</scope>
    <source>
        <strain evidence="2">MK2</strain>
    </source>
</reference>
<dbReference type="KEGG" id="apuu:APUU_30842A"/>
<dbReference type="RefSeq" id="XP_041554811.1">
    <property type="nucleotide sequence ID" value="XM_041701980.1"/>
</dbReference>
<organism evidence="2 3">
    <name type="scientific">Aspergillus puulaauensis</name>
    <dbReference type="NCBI Taxonomy" id="1220207"/>
    <lineage>
        <taxon>Eukaryota</taxon>
        <taxon>Fungi</taxon>
        <taxon>Dikarya</taxon>
        <taxon>Ascomycota</taxon>
        <taxon>Pezizomycotina</taxon>
        <taxon>Eurotiomycetes</taxon>
        <taxon>Eurotiomycetidae</taxon>
        <taxon>Eurotiales</taxon>
        <taxon>Aspergillaceae</taxon>
        <taxon>Aspergillus</taxon>
    </lineage>
</organism>
<keyword evidence="3" id="KW-1185">Reference proteome</keyword>
<dbReference type="Proteomes" id="UP000654913">
    <property type="component" value="Chromosome 3"/>
</dbReference>
<feature type="chain" id="PRO_5031175422" evidence="1">
    <location>
        <begin position="20"/>
        <end position="133"/>
    </location>
</feature>
<evidence type="ECO:0000313" key="2">
    <source>
        <dbReference type="EMBL" id="BCS22617.1"/>
    </source>
</evidence>
<evidence type="ECO:0000313" key="3">
    <source>
        <dbReference type="Proteomes" id="UP000654913"/>
    </source>
</evidence>